<evidence type="ECO:0000313" key="9">
    <source>
        <dbReference type="Proteomes" id="UP000680206"/>
    </source>
</evidence>
<evidence type="ECO:0000256" key="4">
    <source>
        <dbReference type="ARBA" id="ARBA00022747"/>
    </source>
</evidence>
<dbReference type="InterPro" id="IPR050390">
    <property type="entry name" value="C5-Methyltransferase"/>
</dbReference>
<comment type="caution">
    <text evidence="8">The sequence shown here is derived from an EMBL/GenBank/DDBJ whole genome shotgun (WGS) entry which is preliminary data.</text>
</comment>
<keyword evidence="1 5" id="KW-0489">Methyltransferase</keyword>
<accession>A0ABS3RXM3</accession>
<keyword evidence="3 5" id="KW-0949">S-adenosyl-L-methionine</keyword>
<name>A0ABS3RXM3_9ACTN</name>
<proteinExistence type="inferred from homology"/>
<evidence type="ECO:0000256" key="3">
    <source>
        <dbReference type="ARBA" id="ARBA00022691"/>
    </source>
</evidence>
<keyword evidence="2 5" id="KW-0808">Transferase</keyword>
<evidence type="ECO:0000256" key="1">
    <source>
        <dbReference type="ARBA" id="ARBA00022603"/>
    </source>
</evidence>
<dbReference type="PANTHER" id="PTHR10629">
    <property type="entry name" value="CYTOSINE-SPECIFIC METHYLTRANSFERASE"/>
    <property type="match status" value="1"/>
</dbReference>
<evidence type="ECO:0000256" key="2">
    <source>
        <dbReference type="ARBA" id="ARBA00022679"/>
    </source>
</evidence>
<dbReference type="Proteomes" id="UP000680206">
    <property type="component" value="Unassembled WGS sequence"/>
</dbReference>
<dbReference type="PROSITE" id="PS51679">
    <property type="entry name" value="SAM_MT_C5"/>
    <property type="match status" value="1"/>
</dbReference>
<dbReference type="InterPro" id="IPR018117">
    <property type="entry name" value="C5_DNA_meth_AS"/>
</dbReference>
<comment type="catalytic activity">
    <reaction evidence="7">
        <text>a 2'-deoxycytidine in DNA + S-adenosyl-L-methionine = a 5-methyl-2'-deoxycytidine in DNA + S-adenosyl-L-homocysteine + H(+)</text>
        <dbReference type="Rhea" id="RHEA:13681"/>
        <dbReference type="Rhea" id="RHEA-COMP:11369"/>
        <dbReference type="Rhea" id="RHEA-COMP:11370"/>
        <dbReference type="ChEBI" id="CHEBI:15378"/>
        <dbReference type="ChEBI" id="CHEBI:57856"/>
        <dbReference type="ChEBI" id="CHEBI:59789"/>
        <dbReference type="ChEBI" id="CHEBI:85452"/>
        <dbReference type="ChEBI" id="CHEBI:85454"/>
        <dbReference type="EC" id="2.1.1.37"/>
    </reaction>
</comment>
<dbReference type="GO" id="GO:0008168">
    <property type="term" value="F:methyltransferase activity"/>
    <property type="evidence" value="ECO:0007669"/>
    <property type="project" value="UniProtKB-KW"/>
</dbReference>
<dbReference type="SUPFAM" id="SSF53335">
    <property type="entry name" value="S-adenosyl-L-methionine-dependent methyltransferases"/>
    <property type="match status" value="1"/>
</dbReference>
<evidence type="ECO:0000256" key="5">
    <source>
        <dbReference type="PROSITE-ProRule" id="PRU01016"/>
    </source>
</evidence>
<dbReference type="InterPro" id="IPR029063">
    <property type="entry name" value="SAM-dependent_MTases_sf"/>
</dbReference>
<evidence type="ECO:0000256" key="6">
    <source>
        <dbReference type="RuleBase" id="RU000416"/>
    </source>
</evidence>
<evidence type="ECO:0000256" key="7">
    <source>
        <dbReference type="RuleBase" id="RU000417"/>
    </source>
</evidence>
<dbReference type="EMBL" id="JAGEPF010000017">
    <property type="protein sequence ID" value="MBO2461447.1"/>
    <property type="molecule type" value="Genomic_DNA"/>
</dbReference>
<dbReference type="Gene3D" id="3.90.120.10">
    <property type="entry name" value="DNA Methylase, subunit A, domain 2"/>
    <property type="match status" value="1"/>
</dbReference>
<evidence type="ECO:0000313" key="8">
    <source>
        <dbReference type="EMBL" id="MBO2461447.1"/>
    </source>
</evidence>
<dbReference type="Gene3D" id="3.40.50.150">
    <property type="entry name" value="Vaccinia Virus protein VP39"/>
    <property type="match status" value="1"/>
</dbReference>
<keyword evidence="9" id="KW-1185">Reference proteome</keyword>
<dbReference type="GO" id="GO:0032259">
    <property type="term" value="P:methylation"/>
    <property type="evidence" value="ECO:0007669"/>
    <property type="project" value="UniProtKB-KW"/>
</dbReference>
<sequence>MAASRESDDESAPLRVIDLFAGCGGLSQGFRETGLFTPVAAVEQDLFAAATYAANFGEDHVYWGDIAEWLKSEPPAADIVIGGPPCQGFSNLGAKREDDERNELWDRYVETLTKVHPKVFVLENVDRFLKTRQFDALKAELDGGRLQDYEITPGILRATDFGAAQLRRRAIVIGTRKDLTPIPLPEPKISEADWLTVKSAFDGLTEEIPQHRTELPAGRTLQVFGREVPGKYMAHELHITRNYTTLSRKRFQRIPYGGNRFNLPDELKAPCWIKHTSGSGDVMGRLVWDRPSVTIRTEFFKPEKGRYLHPEQDRALSHLEAARLQGFPDTFEWCGPKLEIARQIGNAVPIALGRALARHIAQGLGVVQLAPGRDQLGLPTRGLW</sequence>
<dbReference type="NCBIfam" id="TIGR00675">
    <property type="entry name" value="dcm"/>
    <property type="match status" value="1"/>
</dbReference>
<dbReference type="PRINTS" id="PR00105">
    <property type="entry name" value="C5METTRFRASE"/>
</dbReference>
<gene>
    <name evidence="8" type="ORF">J4709_28080</name>
</gene>
<dbReference type="InterPro" id="IPR001525">
    <property type="entry name" value="C5_MeTfrase"/>
</dbReference>
<organism evidence="8 9">
    <name type="scientific">Actinomadura violacea</name>
    <dbReference type="NCBI Taxonomy" id="2819934"/>
    <lineage>
        <taxon>Bacteria</taxon>
        <taxon>Bacillati</taxon>
        <taxon>Actinomycetota</taxon>
        <taxon>Actinomycetes</taxon>
        <taxon>Streptosporangiales</taxon>
        <taxon>Thermomonosporaceae</taxon>
        <taxon>Actinomadura</taxon>
    </lineage>
</organism>
<reference evidence="8 9" key="1">
    <citation type="submission" date="2021-03" db="EMBL/GenBank/DDBJ databases">
        <title>Actinomadura violae sp. nov., isolated from lichen in Thailand.</title>
        <authorList>
            <person name="Kanchanasin P."/>
            <person name="Saeng-In P."/>
            <person name="Phongsopitanun W."/>
            <person name="Yuki M."/>
            <person name="Kudo T."/>
            <person name="Ohkuma M."/>
            <person name="Tanasupawat S."/>
        </authorList>
    </citation>
    <scope>NUCLEOTIDE SEQUENCE [LARGE SCALE GENOMIC DNA]</scope>
    <source>
        <strain evidence="8 9">LCR2-06</strain>
    </source>
</reference>
<comment type="similarity">
    <text evidence="5 6">Belongs to the class I-like SAM-binding methyltransferase superfamily. C5-methyltransferase family.</text>
</comment>
<dbReference type="PROSITE" id="PS00094">
    <property type="entry name" value="C5_MTASE_1"/>
    <property type="match status" value="1"/>
</dbReference>
<dbReference type="Pfam" id="PF00145">
    <property type="entry name" value="DNA_methylase"/>
    <property type="match status" value="1"/>
</dbReference>
<dbReference type="EC" id="2.1.1.37" evidence="7"/>
<dbReference type="PROSITE" id="PS00095">
    <property type="entry name" value="C5_MTASE_2"/>
    <property type="match status" value="1"/>
</dbReference>
<protein>
    <recommendedName>
        <fullName evidence="7">Cytosine-specific methyltransferase</fullName>
        <ecNumber evidence="7">2.1.1.37</ecNumber>
    </recommendedName>
</protein>
<dbReference type="InterPro" id="IPR031303">
    <property type="entry name" value="C5_meth_CS"/>
</dbReference>
<keyword evidence="4" id="KW-0680">Restriction system</keyword>
<feature type="active site" evidence="5">
    <location>
        <position position="86"/>
    </location>
</feature>
<dbReference type="RefSeq" id="WP_208244790.1">
    <property type="nucleotide sequence ID" value="NZ_JAGEPF010000017.1"/>
</dbReference>
<dbReference type="PANTHER" id="PTHR10629:SF52">
    <property type="entry name" value="DNA (CYTOSINE-5)-METHYLTRANSFERASE 1"/>
    <property type="match status" value="1"/>
</dbReference>